<evidence type="ECO:0000256" key="2">
    <source>
        <dbReference type="HAMAP-Rule" id="MF_00758"/>
    </source>
</evidence>
<dbReference type="InterPro" id="IPR003774">
    <property type="entry name" value="AlgH-like"/>
</dbReference>
<protein>
    <recommendedName>
        <fullName evidence="2">UPF0301 protein APT59_03385</fullName>
    </recommendedName>
</protein>
<dbReference type="KEGG" id="por:APT59_03385"/>
<sequence length="189" mass="20133">MKPTSSTTLQHQLLIAMPQMDDPNFAETVIYLVDHGPDGAMGLVINRPNGLHLDDLLEQLRPDVPATSDDASIALYSGGPVQNDRGFVLHDAGPTFQNTLELEELSLTTSPDVLFAISDGTGPARHLITLGYSGWGPGQLEEELAANLWLTTPATSALLFETPSDQRLGAAAALLGVDLRLLSRQAGHA</sequence>
<dbReference type="EMBL" id="CP013987">
    <property type="protein sequence ID" value="ALZ83284.1"/>
    <property type="molecule type" value="Genomic_DNA"/>
</dbReference>
<dbReference type="OrthoDB" id="9807486at2"/>
<evidence type="ECO:0000313" key="3">
    <source>
        <dbReference type="EMBL" id="ALZ83284.1"/>
    </source>
</evidence>
<organism evidence="3 4">
    <name type="scientific">Pseudomonas oryzihabitans</name>
    <dbReference type="NCBI Taxonomy" id="47885"/>
    <lineage>
        <taxon>Bacteria</taxon>
        <taxon>Pseudomonadati</taxon>
        <taxon>Pseudomonadota</taxon>
        <taxon>Gammaproteobacteria</taxon>
        <taxon>Pseudomonadales</taxon>
        <taxon>Pseudomonadaceae</taxon>
        <taxon>Pseudomonas</taxon>
    </lineage>
</organism>
<reference evidence="3 4" key="1">
    <citation type="submission" date="2016-01" db="EMBL/GenBank/DDBJ databases">
        <title>Annotation of Pseudomonas oryzihabitans USDA-ARS-USMARC-56511.</title>
        <authorList>
            <person name="Harhay G.P."/>
            <person name="Harhay D.M."/>
            <person name="Smith T.P.L."/>
            <person name="Bono J.L."/>
            <person name="Heaton M.P."/>
            <person name="Clawson M.L."/>
            <person name="Chitko-Mckown C.G."/>
            <person name="Capik S.F."/>
            <person name="DeDonder K.D."/>
            <person name="Apley M.D."/>
            <person name="Lubbers B.V."/>
            <person name="White B.J."/>
            <person name="Larson R.L."/>
        </authorList>
    </citation>
    <scope>NUCLEOTIDE SEQUENCE [LARGE SCALE GENOMIC DNA]</scope>
    <source>
        <strain evidence="3 4">USDA-ARS-USMARC-56511</strain>
    </source>
</reference>
<accession>A0A0U4WVR1</accession>
<dbReference type="Pfam" id="PF02622">
    <property type="entry name" value="DUF179"/>
    <property type="match status" value="1"/>
</dbReference>
<name>A0A0U4WVR1_9PSED</name>
<evidence type="ECO:0000256" key="1">
    <source>
        <dbReference type="ARBA" id="ARBA00009600"/>
    </source>
</evidence>
<comment type="similarity">
    <text evidence="1 2">Belongs to the UPF0301 (AlgH) family.</text>
</comment>
<dbReference type="HAMAP" id="MF_00758">
    <property type="entry name" value="UPF0301"/>
    <property type="match status" value="1"/>
</dbReference>
<dbReference type="GO" id="GO:0005829">
    <property type="term" value="C:cytosol"/>
    <property type="evidence" value="ECO:0007669"/>
    <property type="project" value="TreeGrafter"/>
</dbReference>
<dbReference type="AlphaFoldDB" id="A0A0U4WVR1"/>
<evidence type="ECO:0000313" key="4">
    <source>
        <dbReference type="Proteomes" id="UP000064137"/>
    </source>
</evidence>
<proteinExistence type="inferred from homology"/>
<dbReference type="PANTHER" id="PTHR30327">
    <property type="entry name" value="UNCHARACTERIZED PROTEIN YQGE"/>
    <property type="match status" value="1"/>
</dbReference>
<dbReference type="PANTHER" id="PTHR30327:SF1">
    <property type="entry name" value="UPF0301 PROTEIN YQGE"/>
    <property type="match status" value="1"/>
</dbReference>
<dbReference type="NCBIfam" id="NF001266">
    <property type="entry name" value="PRK00228.1-1"/>
    <property type="match status" value="1"/>
</dbReference>
<gene>
    <name evidence="3" type="ORF">APT59_03385</name>
</gene>
<dbReference type="RefSeq" id="WP_059313552.1">
    <property type="nucleotide sequence ID" value="NZ_CP013987.1"/>
</dbReference>
<dbReference type="Proteomes" id="UP000064137">
    <property type="component" value="Chromosome"/>
</dbReference>
<dbReference type="Gene3D" id="3.40.1740.10">
    <property type="entry name" value="VC0467-like"/>
    <property type="match status" value="1"/>
</dbReference>
<dbReference type="SUPFAM" id="SSF143456">
    <property type="entry name" value="VC0467-like"/>
    <property type="match status" value="1"/>
</dbReference>